<reference evidence="11" key="1">
    <citation type="submission" date="2022-06" db="EMBL/GenBank/DDBJ databases">
        <title>Sequencing the genomes of 1000 actinobacteria strains.</title>
        <authorList>
            <person name="Klenk H.-P."/>
        </authorList>
    </citation>
    <scope>NUCLEOTIDE SEQUENCE</scope>
    <source>
        <strain evidence="11">DSM 22016</strain>
    </source>
</reference>
<keyword evidence="12" id="KW-1185">Reference proteome</keyword>
<keyword evidence="7" id="KW-0067">ATP-binding</keyword>
<organism evidence="11 12">
    <name type="scientific">Agromyces terreus</name>
    <dbReference type="NCBI Taxonomy" id="424795"/>
    <lineage>
        <taxon>Bacteria</taxon>
        <taxon>Bacillati</taxon>
        <taxon>Actinomycetota</taxon>
        <taxon>Actinomycetes</taxon>
        <taxon>Micrococcales</taxon>
        <taxon>Microbacteriaceae</taxon>
        <taxon>Agromyces</taxon>
    </lineage>
</organism>
<keyword evidence="5" id="KW-0479">Metal-binding</keyword>
<feature type="domain" description="Polymerase nucleotidyl transferase" evidence="10">
    <location>
        <begin position="7"/>
        <end position="70"/>
    </location>
</feature>
<evidence type="ECO:0000256" key="3">
    <source>
        <dbReference type="ARBA" id="ARBA00022679"/>
    </source>
</evidence>
<keyword evidence="2" id="KW-1277">Toxin-antitoxin system</keyword>
<sequence length="89" mass="9647">MRAVRSELLEAAARRGLVDIRIFGSLARDEADADSDVDLLVHPSETTSLFDLAGFMIEAEELLGTKVDVVSDRGRGDVLDHILAEAIPL</sequence>
<dbReference type="GO" id="GO:0046872">
    <property type="term" value="F:metal ion binding"/>
    <property type="evidence" value="ECO:0007669"/>
    <property type="project" value="UniProtKB-KW"/>
</dbReference>
<gene>
    <name evidence="11" type="ORF">BJ978_001559</name>
</gene>
<evidence type="ECO:0000256" key="9">
    <source>
        <dbReference type="ARBA" id="ARBA00038276"/>
    </source>
</evidence>
<keyword evidence="8" id="KW-0460">Magnesium</keyword>
<dbReference type="InterPro" id="IPR043519">
    <property type="entry name" value="NT_sf"/>
</dbReference>
<keyword evidence="6" id="KW-0547">Nucleotide-binding</keyword>
<dbReference type="GO" id="GO:0005524">
    <property type="term" value="F:ATP binding"/>
    <property type="evidence" value="ECO:0007669"/>
    <property type="project" value="UniProtKB-KW"/>
</dbReference>
<evidence type="ECO:0000256" key="6">
    <source>
        <dbReference type="ARBA" id="ARBA00022741"/>
    </source>
</evidence>
<name>A0A9X2KAZ8_9MICO</name>
<evidence type="ECO:0000256" key="2">
    <source>
        <dbReference type="ARBA" id="ARBA00022649"/>
    </source>
</evidence>
<comment type="similarity">
    <text evidence="9">Belongs to the MntA antitoxin family.</text>
</comment>
<evidence type="ECO:0000313" key="12">
    <source>
        <dbReference type="Proteomes" id="UP001139722"/>
    </source>
</evidence>
<comment type="cofactor">
    <cofactor evidence="1">
        <name>Mg(2+)</name>
        <dbReference type="ChEBI" id="CHEBI:18420"/>
    </cofactor>
</comment>
<dbReference type="SUPFAM" id="SSF81301">
    <property type="entry name" value="Nucleotidyltransferase"/>
    <property type="match status" value="1"/>
</dbReference>
<keyword evidence="4" id="KW-0548">Nucleotidyltransferase</keyword>
<dbReference type="InterPro" id="IPR002934">
    <property type="entry name" value="Polymerase_NTP_transf_dom"/>
</dbReference>
<evidence type="ECO:0000256" key="5">
    <source>
        <dbReference type="ARBA" id="ARBA00022723"/>
    </source>
</evidence>
<dbReference type="CDD" id="cd05403">
    <property type="entry name" value="NT_KNTase_like"/>
    <property type="match status" value="1"/>
</dbReference>
<dbReference type="Proteomes" id="UP001139722">
    <property type="component" value="Unassembled WGS sequence"/>
</dbReference>
<dbReference type="RefSeq" id="WP_232057652.1">
    <property type="nucleotide sequence ID" value="NZ_BAAANU010000011.1"/>
</dbReference>
<dbReference type="GO" id="GO:0016779">
    <property type="term" value="F:nucleotidyltransferase activity"/>
    <property type="evidence" value="ECO:0007669"/>
    <property type="project" value="UniProtKB-KW"/>
</dbReference>
<evidence type="ECO:0000256" key="7">
    <source>
        <dbReference type="ARBA" id="ARBA00022840"/>
    </source>
</evidence>
<protein>
    <recommendedName>
        <fullName evidence="10">Polymerase nucleotidyl transferase domain-containing protein</fullName>
    </recommendedName>
</protein>
<dbReference type="EMBL" id="JAMZDY010000001">
    <property type="protein sequence ID" value="MCP2370883.1"/>
    <property type="molecule type" value="Genomic_DNA"/>
</dbReference>
<dbReference type="Pfam" id="PF01909">
    <property type="entry name" value="NTP_transf_2"/>
    <property type="match status" value="1"/>
</dbReference>
<evidence type="ECO:0000256" key="8">
    <source>
        <dbReference type="ARBA" id="ARBA00022842"/>
    </source>
</evidence>
<accession>A0A9X2KAZ8</accession>
<proteinExistence type="inferred from homology"/>
<dbReference type="PANTHER" id="PTHR33571">
    <property type="entry name" value="SSL8005 PROTEIN"/>
    <property type="match status" value="1"/>
</dbReference>
<dbReference type="Gene3D" id="3.30.460.10">
    <property type="entry name" value="Beta Polymerase, domain 2"/>
    <property type="match status" value="1"/>
</dbReference>
<evidence type="ECO:0000256" key="4">
    <source>
        <dbReference type="ARBA" id="ARBA00022695"/>
    </source>
</evidence>
<keyword evidence="3" id="KW-0808">Transferase</keyword>
<comment type="caution">
    <text evidence="11">The sequence shown here is derived from an EMBL/GenBank/DDBJ whole genome shotgun (WGS) entry which is preliminary data.</text>
</comment>
<dbReference type="PANTHER" id="PTHR33571:SF12">
    <property type="entry name" value="BSL3053 PROTEIN"/>
    <property type="match status" value="1"/>
</dbReference>
<dbReference type="InterPro" id="IPR052038">
    <property type="entry name" value="Type-VII_TA_antitoxin"/>
</dbReference>
<dbReference type="AlphaFoldDB" id="A0A9X2KAZ8"/>
<evidence type="ECO:0000313" key="11">
    <source>
        <dbReference type="EMBL" id="MCP2370883.1"/>
    </source>
</evidence>
<evidence type="ECO:0000259" key="10">
    <source>
        <dbReference type="Pfam" id="PF01909"/>
    </source>
</evidence>
<evidence type="ECO:0000256" key="1">
    <source>
        <dbReference type="ARBA" id="ARBA00001946"/>
    </source>
</evidence>